<evidence type="ECO:0000256" key="5">
    <source>
        <dbReference type="ARBA" id="ARBA00022939"/>
    </source>
</evidence>
<dbReference type="GO" id="GO:0032259">
    <property type="term" value="P:methylation"/>
    <property type="evidence" value="ECO:0007669"/>
    <property type="project" value="UniProtKB-KW"/>
</dbReference>
<dbReference type="AlphaFoldDB" id="A0AAQ3RCM3"/>
<protein>
    <recommendedName>
        <fullName evidence="1">catechol O-methyltransferase</fullName>
        <ecNumber evidence="1">2.1.1.6</ecNumber>
    </recommendedName>
</protein>
<dbReference type="PANTHER" id="PTHR43836:SF2">
    <property type="entry name" value="CATECHOL O-METHYLTRANSFERASE 1-RELATED"/>
    <property type="match status" value="1"/>
</dbReference>
<evidence type="ECO:0000313" key="8">
    <source>
        <dbReference type="Proteomes" id="UP001303373"/>
    </source>
</evidence>
<keyword evidence="3" id="KW-0808">Transferase</keyword>
<name>A0AAQ3RCM3_9PEZI</name>
<dbReference type="PROSITE" id="PS51682">
    <property type="entry name" value="SAM_OMT_I"/>
    <property type="match status" value="1"/>
</dbReference>
<dbReference type="EMBL" id="CP138593">
    <property type="protein sequence ID" value="WPH05086.1"/>
    <property type="molecule type" value="Genomic_DNA"/>
</dbReference>
<comment type="similarity">
    <text evidence="6">Belongs to the class I-like SAM-binding methyltransferase superfamily. Cation-dependent O-methyltransferase family.</text>
</comment>
<keyword evidence="4" id="KW-0949">S-adenosyl-L-methionine</keyword>
<accession>A0AAQ3RCM3</accession>
<reference evidence="7 8" key="1">
    <citation type="submission" date="2023-11" db="EMBL/GenBank/DDBJ databases">
        <title>An acidophilic fungus is an integral part of prey digestion in a carnivorous sundew plant.</title>
        <authorList>
            <person name="Tsai I.J."/>
        </authorList>
    </citation>
    <scope>NUCLEOTIDE SEQUENCE [LARGE SCALE GENOMIC DNA]</scope>
    <source>
        <strain evidence="7">169a</strain>
    </source>
</reference>
<evidence type="ECO:0000256" key="6">
    <source>
        <dbReference type="ARBA" id="ARBA00023453"/>
    </source>
</evidence>
<sequence>MEGRSAEFIAKYPSLGKYEREEDIVEWKDGREAAVLKYIIKRPESADLKNNPAKILEAMDHFSAQEDFLISIGSDKARLINELLKEEDPKIIVELGGYLGYSAILFGDYLKKTKSNGHVWSLEFEPEFAEIMKGLIAFAGLSDFVTVVIGAADESIRKLKADGKVNHIDWLFLDHVEDLYEQDLKNTMNLGLLQKGAVIVADNVLRPGAPAYREYVRSEPKFQSHAVEGLIMPGEFTDELEISKVL</sequence>
<evidence type="ECO:0000256" key="1">
    <source>
        <dbReference type="ARBA" id="ARBA00012880"/>
    </source>
</evidence>
<evidence type="ECO:0000256" key="4">
    <source>
        <dbReference type="ARBA" id="ARBA00022691"/>
    </source>
</evidence>
<keyword evidence="2 7" id="KW-0489">Methyltransferase</keyword>
<keyword evidence="8" id="KW-1185">Reference proteome</keyword>
<dbReference type="Proteomes" id="UP001303373">
    <property type="component" value="Chromosome 14"/>
</dbReference>
<dbReference type="GO" id="GO:0006584">
    <property type="term" value="P:catecholamine metabolic process"/>
    <property type="evidence" value="ECO:0007669"/>
    <property type="project" value="UniProtKB-KW"/>
</dbReference>
<proteinExistence type="inferred from homology"/>
<evidence type="ECO:0000256" key="2">
    <source>
        <dbReference type="ARBA" id="ARBA00022603"/>
    </source>
</evidence>
<dbReference type="GO" id="GO:0008171">
    <property type="term" value="F:O-methyltransferase activity"/>
    <property type="evidence" value="ECO:0007669"/>
    <property type="project" value="InterPro"/>
</dbReference>
<organism evidence="7 8">
    <name type="scientific">Acrodontium crateriforme</name>
    <dbReference type="NCBI Taxonomy" id="150365"/>
    <lineage>
        <taxon>Eukaryota</taxon>
        <taxon>Fungi</taxon>
        <taxon>Dikarya</taxon>
        <taxon>Ascomycota</taxon>
        <taxon>Pezizomycotina</taxon>
        <taxon>Dothideomycetes</taxon>
        <taxon>Dothideomycetidae</taxon>
        <taxon>Mycosphaerellales</taxon>
        <taxon>Teratosphaeriaceae</taxon>
        <taxon>Acrodontium</taxon>
    </lineage>
</organism>
<dbReference type="Pfam" id="PF01596">
    <property type="entry name" value="Methyltransf_3"/>
    <property type="match status" value="1"/>
</dbReference>
<dbReference type="SUPFAM" id="SSF53335">
    <property type="entry name" value="S-adenosyl-L-methionine-dependent methyltransferases"/>
    <property type="match status" value="1"/>
</dbReference>
<keyword evidence="5" id="KW-0128">Catecholamine metabolism</keyword>
<evidence type="ECO:0000256" key="3">
    <source>
        <dbReference type="ARBA" id="ARBA00022679"/>
    </source>
</evidence>
<dbReference type="Gene3D" id="3.40.50.150">
    <property type="entry name" value="Vaccinia Virus protein VP39"/>
    <property type="match status" value="1"/>
</dbReference>
<dbReference type="EC" id="2.1.1.6" evidence="1"/>
<gene>
    <name evidence="7" type="ORF">R9X50_00798500</name>
</gene>
<dbReference type="InterPro" id="IPR002935">
    <property type="entry name" value="SAM_O-MeTrfase"/>
</dbReference>
<dbReference type="PANTHER" id="PTHR43836">
    <property type="entry name" value="CATECHOL O-METHYLTRANSFERASE 1-RELATED"/>
    <property type="match status" value="1"/>
</dbReference>
<evidence type="ECO:0000313" key="7">
    <source>
        <dbReference type="EMBL" id="WPH05086.1"/>
    </source>
</evidence>
<dbReference type="InterPro" id="IPR029063">
    <property type="entry name" value="SAM-dependent_MTases_sf"/>
</dbReference>